<comment type="caution">
    <text evidence="1">The sequence shown here is derived from an EMBL/GenBank/DDBJ whole genome shotgun (WGS) entry which is preliminary data.</text>
</comment>
<name>A0A8J5LYX6_9STRA</name>
<evidence type="ECO:0000313" key="2">
    <source>
        <dbReference type="Proteomes" id="UP000709295"/>
    </source>
</evidence>
<dbReference type="AlphaFoldDB" id="A0A8J5LYX6"/>
<accession>A0A8J5LYX6</accession>
<evidence type="ECO:0000313" key="1">
    <source>
        <dbReference type="EMBL" id="KAG6945259.1"/>
    </source>
</evidence>
<reference evidence="1" key="1">
    <citation type="submission" date="2021-01" db="EMBL/GenBank/DDBJ databases">
        <title>Phytophthora aleatoria, a newly-described species from Pinus radiata is distinct from Phytophthora cactorum isolates based on comparative genomics.</title>
        <authorList>
            <person name="Mcdougal R."/>
            <person name="Panda P."/>
            <person name="Williams N."/>
            <person name="Studholme D.J."/>
        </authorList>
    </citation>
    <scope>NUCLEOTIDE SEQUENCE</scope>
    <source>
        <strain evidence="1">NZFS 4037</strain>
    </source>
</reference>
<dbReference type="Proteomes" id="UP000709295">
    <property type="component" value="Unassembled WGS sequence"/>
</dbReference>
<dbReference type="EMBL" id="JAENGY010002152">
    <property type="protein sequence ID" value="KAG6945259.1"/>
    <property type="molecule type" value="Genomic_DNA"/>
</dbReference>
<proteinExistence type="predicted"/>
<gene>
    <name evidence="1" type="ORF">JG688_00016652</name>
</gene>
<sequence>MAPTPSQLTRVLFTKVPRGRYKCTLSNKTRKLAASGGYTNTVKHLRRSPGGSHYLGPKASVVKAPGFERGLVKVISCKE</sequence>
<organism evidence="1 2">
    <name type="scientific">Phytophthora aleatoria</name>
    <dbReference type="NCBI Taxonomy" id="2496075"/>
    <lineage>
        <taxon>Eukaryota</taxon>
        <taxon>Sar</taxon>
        <taxon>Stramenopiles</taxon>
        <taxon>Oomycota</taxon>
        <taxon>Peronosporomycetes</taxon>
        <taxon>Peronosporales</taxon>
        <taxon>Peronosporaceae</taxon>
        <taxon>Phytophthora</taxon>
    </lineage>
</organism>
<keyword evidence="2" id="KW-1185">Reference proteome</keyword>
<protein>
    <submittedName>
        <fullName evidence="1">Uncharacterized protein</fullName>
    </submittedName>
</protein>